<dbReference type="EMBL" id="DS995262">
    <property type="protein sequence ID" value="EDZ38079.1"/>
    <property type="molecule type" value="Genomic_DNA"/>
</dbReference>
<dbReference type="Pfam" id="PF00583">
    <property type="entry name" value="Acetyltransf_1"/>
    <property type="match status" value="1"/>
</dbReference>
<organism evidence="2">
    <name type="scientific">Leptospirillum sp. Group II '5-way CG'</name>
    <dbReference type="NCBI Taxonomy" id="419541"/>
    <lineage>
        <taxon>Bacteria</taxon>
        <taxon>Pseudomonadati</taxon>
        <taxon>Nitrospirota</taxon>
        <taxon>Nitrospiria</taxon>
        <taxon>Nitrospirales</taxon>
        <taxon>Nitrospiraceae</taxon>
        <taxon>Leptospirillum</taxon>
    </lineage>
</organism>
<dbReference type="CDD" id="cd04301">
    <property type="entry name" value="NAT_SF"/>
    <property type="match status" value="1"/>
</dbReference>
<dbReference type="InterPro" id="IPR016181">
    <property type="entry name" value="Acyl_CoA_acyltransferase"/>
</dbReference>
<dbReference type="Gene3D" id="3.40.630.30">
    <property type="match status" value="1"/>
</dbReference>
<dbReference type="AlphaFoldDB" id="B6ARI3"/>
<sequence length="167" mass="18557">MVQFVLAQPSMAPILARMWKSLLEEESPPLVEAGKSGEASCAETVRRMLEDPQRCAGFVAVDAGEVVGFILGYTYKRPYGEPSDVGQILHWYVEPSHRGAGIGEGLYDRLWNWFSSRNVGIVEVMACDGPVREKAWTSRGFVPALRVYATRMGPPKEKTGKIQEKKP</sequence>
<dbReference type="InterPro" id="IPR000182">
    <property type="entry name" value="GNAT_dom"/>
</dbReference>
<keyword evidence="2" id="KW-0808">Transferase</keyword>
<proteinExistence type="predicted"/>
<accession>B6ARI3</accession>
<reference evidence="2" key="1">
    <citation type="journal article" date="2004" name="Nature">
        <title>Community structure and metabolism through reconstruction of microbial genomes from the environment.</title>
        <authorList>
            <person name="Tyson G.W."/>
            <person name="Chapman J."/>
            <person name="Hugenholtz P."/>
            <person name="Allen E.E."/>
            <person name="Ram R.J."/>
            <person name="Richardson P.M."/>
            <person name="Solovyev V.V."/>
            <person name="Rubin E.M."/>
            <person name="Rokhsar D.S."/>
            <person name="Banfield J.F."/>
        </authorList>
    </citation>
    <scope>NUCLEOTIDE SEQUENCE [LARGE SCALE GENOMIC DNA]</scope>
</reference>
<evidence type="ECO:0000259" key="1">
    <source>
        <dbReference type="PROSITE" id="PS51186"/>
    </source>
</evidence>
<feature type="domain" description="N-acetyltransferase" evidence="1">
    <location>
        <begin position="6"/>
        <end position="157"/>
    </location>
</feature>
<name>B6ARI3_9BACT</name>
<dbReference type="GO" id="GO:0016747">
    <property type="term" value="F:acyltransferase activity, transferring groups other than amino-acyl groups"/>
    <property type="evidence" value="ECO:0007669"/>
    <property type="project" value="InterPro"/>
</dbReference>
<reference evidence="2" key="2">
    <citation type="journal article" date="2008" name="PLoS Biol.">
        <title>Population genomic analysis of strain variation in Leptospirillum group II bacteria involved in acid mine drainage formation.</title>
        <authorList>
            <person name="Simmons S.L."/>
            <person name="Dibartolo G."/>
            <person name="Denef V.J."/>
            <person name="Goltsman D.S."/>
            <person name="Thelen M.P."/>
            <person name="Banfield J.F."/>
        </authorList>
    </citation>
    <scope>NUCLEOTIDE SEQUENCE [LARGE SCALE GENOMIC DNA]</scope>
</reference>
<dbReference type="SUPFAM" id="SSF55729">
    <property type="entry name" value="Acyl-CoA N-acyltransferases (Nat)"/>
    <property type="match status" value="1"/>
</dbReference>
<gene>
    <name evidence="2" type="ORF">CGL2_11390014</name>
</gene>
<dbReference type="PROSITE" id="PS51186">
    <property type="entry name" value="GNAT"/>
    <property type="match status" value="1"/>
</dbReference>
<protein>
    <submittedName>
        <fullName evidence="2">Probable N-acetyltransferase family protein</fullName>
    </submittedName>
</protein>
<evidence type="ECO:0000313" key="2">
    <source>
        <dbReference type="EMBL" id="EDZ38079.1"/>
    </source>
</evidence>